<comment type="caution">
    <text evidence="5">The sequence shown here is derived from an EMBL/GenBank/DDBJ whole genome shotgun (WGS) entry which is preliminary data.</text>
</comment>
<dbReference type="PANTHER" id="PTHR11926:SF1402">
    <property type="entry name" value="GLYCOSYLTRANSFERASE"/>
    <property type="match status" value="1"/>
</dbReference>
<dbReference type="GO" id="GO:0008194">
    <property type="term" value="F:UDP-glycosyltransferase activity"/>
    <property type="evidence" value="ECO:0007669"/>
    <property type="project" value="InterPro"/>
</dbReference>
<evidence type="ECO:0000256" key="4">
    <source>
        <dbReference type="RuleBase" id="RU362057"/>
    </source>
</evidence>
<evidence type="ECO:0000256" key="3">
    <source>
        <dbReference type="RuleBase" id="RU003718"/>
    </source>
</evidence>
<dbReference type="Pfam" id="PF00201">
    <property type="entry name" value="UDPGT"/>
    <property type="match status" value="1"/>
</dbReference>
<comment type="similarity">
    <text evidence="1 3">Belongs to the UDP-glycosyltransferase family.</text>
</comment>
<evidence type="ECO:0000256" key="2">
    <source>
        <dbReference type="ARBA" id="ARBA00022679"/>
    </source>
</evidence>
<keyword evidence="2 3" id="KW-0808">Transferase</keyword>
<protein>
    <recommendedName>
        <fullName evidence="4">Glycosyltransferase</fullName>
        <ecNumber evidence="4">2.4.1.-</ecNumber>
    </recommendedName>
</protein>
<dbReference type="InterPro" id="IPR002213">
    <property type="entry name" value="UDP_glucos_trans"/>
</dbReference>
<accession>A0A921RNI7</accession>
<dbReference type="PANTHER" id="PTHR11926">
    <property type="entry name" value="GLUCOSYL/GLUCURONOSYL TRANSFERASES"/>
    <property type="match status" value="1"/>
</dbReference>
<keyword evidence="3" id="KW-0328">Glycosyltransferase</keyword>
<dbReference type="FunFam" id="3.40.50.2000:FF:000122">
    <property type="entry name" value="Glycosyltransferase"/>
    <property type="match status" value="1"/>
</dbReference>
<evidence type="ECO:0000313" key="6">
    <source>
        <dbReference type="Proteomes" id="UP000807115"/>
    </source>
</evidence>
<proteinExistence type="inferred from homology"/>
<evidence type="ECO:0000313" key="5">
    <source>
        <dbReference type="EMBL" id="KAG0543347.1"/>
    </source>
</evidence>
<dbReference type="Proteomes" id="UP000807115">
    <property type="component" value="Chromosome 2"/>
</dbReference>
<dbReference type="EC" id="2.4.1.-" evidence="4"/>
<gene>
    <name evidence="5" type="ORF">BDA96_02G182500</name>
</gene>
<dbReference type="AlphaFoldDB" id="A0A921RNI7"/>
<dbReference type="CDD" id="cd03784">
    <property type="entry name" value="GT1_Gtf-like"/>
    <property type="match status" value="1"/>
</dbReference>
<sequence>MAAELTQRSIVLVPFPAQGHVTPMLHLARAVVDRGHGNISATVAVPDFIHRRMGQFSAAEVALVSIPSGVADDGGDDEPPGSGSFLHAMEHYMPAQLEGMLTARRGAEGARRVSCLVVVDLLASWAIPVAARCSLPVVGFWVGMLATYRTVAVIPELIGKGIISESGNLLPADGTMKDHKNIGDLNILPAKLKLRFKDLPWLLDSTLPQKSRIDFWLQALDRAKCLPCILVNSIPNEGGNSSDDQHQYDLPQDQQMLQQVGPLLFNDDSSKKTTSMQENPASMWLADNTCIDWLDKQSPGSVIYVSFGSWAAPIQPDKITGFARGLEASGRPFLWALKNHPSWRAGLPDNYEEKVSGRGKIVSWAPQEDVLKHRALGCYIMHCGWNSVLEAAREGVRMICYPVTADHFINCAYIVNMWEIGIELASSDQSDVKDCIERVMEGNEGKHLQQKVNELRETITVGEAMGVAKSNLNLFMDRINNI</sequence>
<organism evidence="5 6">
    <name type="scientific">Sorghum bicolor</name>
    <name type="common">Sorghum</name>
    <name type="synonym">Sorghum vulgare</name>
    <dbReference type="NCBI Taxonomy" id="4558"/>
    <lineage>
        <taxon>Eukaryota</taxon>
        <taxon>Viridiplantae</taxon>
        <taxon>Streptophyta</taxon>
        <taxon>Embryophyta</taxon>
        <taxon>Tracheophyta</taxon>
        <taxon>Spermatophyta</taxon>
        <taxon>Magnoliopsida</taxon>
        <taxon>Liliopsida</taxon>
        <taxon>Poales</taxon>
        <taxon>Poaceae</taxon>
        <taxon>PACMAD clade</taxon>
        <taxon>Panicoideae</taxon>
        <taxon>Andropogonodae</taxon>
        <taxon>Andropogoneae</taxon>
        <taxon>Sorghinae</taxon>
        <taxon>Sorghum</taxon>
    </lineage>
</organism>
<dbReference type="PROSITE" id="PS00375">
    <property type="entry name" value="UDPGT"/>
    <property type="match status" value="1"/>
</dbReference>
<reference evidence="5" key="1">
    <citation type="journal article" date="2019" name="BMC Genomics">
        <title>A new reference genome for Sorghum bicolor reveals high levels of sequence similarity between sweet and grain genotypes: implications for the genetics of sugar metabolism.</title>
        <authorList>
            <person name="Cooper E.A."/>
            <person name="Brenton Z.W."/>
            <person name="Flinn B.S."/>
            <person name="Jenkins J."/>
            <person name="Shu S."/>
            <person name="Flowers D."/>
            <person name="Luo F."/>
            <person name="Wang Y."/>
            <person name="Xia P."/>
            <person name="Barry K."/>
            <person name="Daum C."/>
            <person name="Lipzen A."/>
            <person name="Yoshinaga Y."/>
            <person name="Schmutz J."/>
            <person name="Saski C."/>
            <person name="Vermerris W."/>
            <person name="Kresovich S."/>
        </authorList>
    </citation>
    <scope>NUCLEOTIDE SEQUENCE</scope>
</reference>
<dbReference type="InterPro" id="IPR035595">
    <property type="entry name" value="UDP_glycos_trans_CS"/>
</dbReference>
<evidence type="ECO:0000256" key="1">
    <source>
        <dbReference type="ARBA" id="ARBA00009995"/>
    </source>
</evidence>
<name>A0A921RNI7_SORBI</name>
<dbReference type="SUPFAM" id="SSF53756">
    <property type="entry name" value="UDP-Glycosyltransferase/glycogen phosphorylase"/>
    <property type="match status" value="1"/>
</dbReference>
<reference evidence="5" key="2">
    <citation type="submission" date="2020-10" db="EMBL/GenBank/DDBJ databases">
        <authorList>
            <person name="Cooper E.A."/>
            <person name="Brenton Z.W."/>
            <person name="Flinn B.S."/>
            <person name="Jenkins J."/>
            <person name="Shu S."/>
            <person name="Flowers D."/>
            <person name="Luo F."/>
            <person name="Wang Y."/>
            <person name="Xia P."/>
            <person name="Barry K."/>
            <person name="Daum C."/>
            <person name="Lipzen A."/>
            <person name="Yoshinaga Y."/>
            <person name="Schmutz J."/>
            <person name="Saski C."/>
            <person name="Vermerris W."/>
            <person name="Kresovich S."/>
        </authorList>
    </citation>
    <scope>NUCLEOTIDE SEQUENCE</scope>
</reference>
<dbReference type="Gene3D" id="3.40.50.2000">
    <property type="entry name" value="Glycogen Phosphorylase B"/>
    <property type="match status" value="2"/>
</dbReference>
<dbReference type="EMBL" id="CM027681">
    <property type="protein sequence ID" value="KAG0543347.1"/>
    <property type="molecule type" value="Genomic_DNA"/>
</dbReference>